<protein>
    <recommendedName>
        <fullName evidence="3">Phage protein</fullName>
    </recommendedName>
</protein>
<evidence type="ECO:0008006" key="3">
    <source>
        <dbReference type="Google" id="ProtNLM"/>
    </source>
</evidence>
<evidence type="ECO:0000313" key="1">
    <source>
        <dbReference type="EMBL" id="MBU6112518.1"/>
    </source>
</evidence>
<accession>A0ABS6GVH7</accession>
<proteinExistence type="predicted"/>
<keyword evidence="2" id="KW-1185">Reference proteome</keyword>
<dbReference type="EMBL" id="JAHLZN010000001">
    <property type="protein sequence ID" value="MBU6112518.1"/>
    <property type="molecule type" value="Genomic_DNA"/>
</dbReference>
<dbReference type="RefSeq" id="WP_216683165.1">
    <property type="nucleotide sequence ID" value="NZ_JAHLZN010000001.1"/>
</dbReference>
<name>A0ABS6GVH7_MAMLE</name>
<comment type="caution">
    <text evidence="1">The sequence shown here is derived from an EMBL/GenBank/DDBJ whole genome shotgun (WGS) entry which is preliminary data.</text>
</comment>
<gene>
    <name evidence="1" type="ORF">KQ656_01035</name>
</gene>
<evidence type="ECO:0000313" key="2">
    <source>
        <dbReference type="Proteomes" id="UP000770161"/>
    </source>
</evidence>
<dbReference type="Proteomes" id="UP000770161">
    <property type="component" value="Unassembled WGS sequence"/>
</dbReference>
<sequence>MAKVNYEKIWKELKRYKQDDYRELLEFDKYKSDRQVLEVNMSIDDLEVEMAEMDELDGTNDKVNFTKQLLDEGLYDKHIEIQENFKSKSTKKETSDDFVSWAWSNQETGEKESPYGVIEKIAKLHGVGKGSE</sequence>
<organism evidence="1 2">
    <name type="scientific">Mammaliicoccus lentus</name>
    <name type="common">Staphylococcus lentus</name>
    <dbReference type="NCBI Taxonomy" id="42858"/>
    <lineage>
        <taxon>Bacteria</taxon>
        <taxon>Bacillati</taxon>
        <taxon>Bacillota</taxon>
        <taxon>Bacilli</taxon>
        <taxon>Bacillales</taxon>
        <taxon>Staphylococcaceae</taxon>
        <taxon>Mammaliicoccus</taxon>
    </lineage>
</organism>
<reference evidence="1 2" key="1">
    <citation type="submission" date="2021-06" db="EMBL/GenBank/DDBJ databases">
        <title>Staphylococcus lentus K169 genome sequencing.</title>
        <authorList>
            <person name="Sundareshan S."/>
            <person name="Akhila D.S."/>
            <person name="Prachi D."/>
            <person name="Sivakumar R."/>
            <person name="Rajendhran J."/>
            <person name="Isloor S."/>
            <person name="Hegde N.R."/>
        </authorList>
    </citation>
    <scope>NUCLEOTIDE SEQUENCE [LARGE SCALE GENOMIC DNA]</scope>
    <source>
        <strain evidence="1 2">K169</strain>
    </source>
</reference>